<evidence type="ECO:0000256" key="3">
    <source>
        <dbReference type="ARBA" id="ARBA00023157"/>
    </source>
</evidence>
<organism evidence="7 8">
    <name type="scientific">Nezara viridula</name>
    <name type="common">Southern green stink bug</name>
    <name type="synonym">Cimex viridulus</name>
    <dbReference type="NCBI Taxonomy" id="85310"/>
    <lineage>
        <taxon>Eukaryota</taxon>
        <taxon>Metazoa</taxon>
        <taxon>Ecdysozoa</taxon>
        <taxon>Arthropoda</taxon>
        <taxon>Hexapoda</taxon>
        <taxon>Insecta</taxon>
        <taxon>Pterygota</taxon>
        <taxon>Neoptera</taxon>
        <taxon>Paraneoptera</taxon>
        <taxon>Hemiptera</taxon>
        <taxon>Heteroptera</taxon>
        <taxon>Panheteroptera</taxon>
        <taxon>Pentatomomorpha</taxon>
        <taxon>Pentatomoidea</taxon>
        <taxon>Pentatomidae</taxon>
        <taxon>Pentatominae</taxon>
        <taxon>Nezara</taxon>
    </lineage>
</organism>
<dbReference type="AlphaFoldDB" id="A0A9P0MYX7"/>
<dbReference type="EMBL" id="OV725083">
    <property type="protein sequence ID" value="CAH1407533.1"/>
    <property type="molecule type" value="Genomic_DNA"/>
</dbReference>
<dbReference type="FunFam" id="2.10.90.10:FF:000018">
    <property type="entry name" value="Spatzle 4"/>
    <property type="match status" value="1"/>
</dbReference>
<dbReference type="GO" id="GO:0008083">
    <property type="term" value="F:growth factor activity"/>
    <property type="evidence" value="ECO:0007669"/>
    <property type="project" value="TreeGrafter"/>
</dbReference>
<dbReference type="InterPro" id="IPR052444">
    <property type="entry name" value="Spz/Toll_ligand-like"/>
</dbReference>
<dbReference type="SUPFAM" id="SSF57501">
    <property type="entry name" value="Cystine-knot cytokines"/>
    <property type="match status" value="1"/>
</dbReference>
<keyword evidence="2" id="KW-0732">Signal</keyword>
<dbReference type="PANTHER" id="PTHR23199">
    <property type="entry name" value="NEUROTROPHIN 1-RELATED"/>
    <property type="match status" value="1"/>
</dbReference>
<proteinExistence type="predicted"/>
<gene>
    <name evidence="7" type="ORF">NEZAVI_LOCUS15228</name>
</gene>
<keyword evidence="4" id="KW-0325">Glycoprotein</keyword>
<dbReference type="PANTHER" id="PTHR23199:SF5">
    <property type="entry name" value="PROTEIN SPAETZLE 4"/>
    <property type="match status" value="1"/>
</dbReference>
<evidence type="ECO:0000256" key="4">
    <source>
        <dbReference type="ARBA" id="ARBA00023180"/>
    </source>
</evidence>
<feature type="compositionally biased region" description="Polar residues" evidence="5">
    <location>
        <begin position="128"/>
        <end position="140"/>
    </location>
</feature>
<reference evidence="7" key="1">
    <citation type="submission" date="2022-01" db="EMBL/GenBank/DDBJ databases">
        <authorList>
            <person name="King R."/>
        </authorList>
    </citation>
    <scope>NUCLEOTIDE SEQUENCE</scope>
</reference>
<sequence>IQPNCLNLFPQVLCNIVSILGYDGYTTCTKPFRGGKSRLDVPCDFNTQNWCTVPGSYYPWRAVRRFVYENHGLMRRMYGAERHISVLRSEIESNDVEYQSEKWSQESNLKHYKLKKEEFKTTHKTTTQAPVTNRTSAPDITTSTGPESTTESDFTTTDFDFETTTEFLTTTMKTETESKPQIFQDTLEKSSTTTEKAQLFYRTKGVNACPVKEEVVAPFWANNTRGEILALLNLYPFEQYVHWERCTFENKQMFCREGCRCEQQYRLHRLLAYDPSNDCRGIFSDWFKFPSCCVCRCYDLPSEFRLTSRSPRKDNSNQN</sequence>
<name>A0A9P0MYX7_NEZVI</name>
<dbReference type="GO" id="GO:0005615">
    <property type="term" value="C:extracellular space"/>
    <property type="evidence" value="ECO:0007669"/>
    <property type="project" value="UniProtKB-ARBA"/>
</dbReference>
<evidence type="ECO:0000256" key="5">
    <source>
        <dbReference type="SAM" id="MobiDB-lite"/>
    </source>
</evidence>
<dbReference type="InterPro" id="IPR032104">
    <property type="entry name" value="Spaetzle"/>
</dbReference>
<feature type="region of interest" description="Disordered" evidence="5">
    <location>
        <begin position="122"/>
        <end position="155"/>
    </location>
</feature>
<feature type="domain" description="Spaetzle" evidence="6">
    <location>
        <begin position="207"/>
        <end position="297"/>
    </location>
</feature>
<evidence type="ECO:0000256" key="2">
    <source>
        <dbReference type="ARBA" id="ARBA00022729"/>
    </source>
</evidence>
<dbReference type="OrthoDB" id="6594799at2759"/>
<dbReference type="Gene3D" id="2.10.90.10">
    <property type="entry name" value="Cystine-knot cytokines"/>
    <property type="match status" value="1"/>
</dbReference>
<evidence type="ECO:0000259" key="6">
    <source>
        <dbReference type="Pfam" id="PF16077"/>
    </source>
</evidence>
<accession>A0A9P0MYX7</accession>
<feature type="compositionally biased region" description="Low complexity" evidence="5">
    <location>
        <begin position="141"/>
        <end position="155"/>
    </location>
</feature>
<keyword evidence="3" id="KW-1015">Disulfide bond</keyword>
<dbReference type="Proteomes" id="UP001152798">
    <property type="component" value="Chromosome 7"/>
</dbReference>
<dbReference type="GO" id="GO:0005121">
    <property type="term" value="F:Toll binding"/>
    <property type="evidence" value="ECO:0007669"/>
    <property type="project" value="TreeGrafter"/>
</dbReference>
<evidence type="ECO:0000313" key="8">
    <source>
        <dbReference type="Proteomes" id="UP001152798"/>
    </source>
</evidence>
<dbReference type="Pfam" id="PF16077">
    <property type="entry name" value="Spaetzle"/>
    <property type="match status" value="1"/>
</dbReference>
<comment type="subunit">
    <text evidence="1">Homodimer; disulfide-linked.</text>
</comment>
<dbReference type="InterPro" id="IPR029034">
    <property type="entry name" value="Cystine-knot_cytokine"/>
</dbReference>
<evidence type="ECO:0000313" key="7">
    <source>
        <dbReference type="EMBL" id="CAH1407533.1"/>
    </source>
</evidence>
<feature type="non-terminal residue" evidence="7">
    <location>
        <position position="1"/>
    </location>
</feature>
<protein>
    <recommendedName>
        <fullName evidence="6">Spaetzle domain-containing protein</fullName>
    </recommendedName>
</protein>
<dbReference type="GO" id="GO:0045087">
    <property type="term" value="P:innate immune response"/>
    <property type="evidence" value="ECO:0007669"/>
    <property type="project" value="TreeGrafter"/>
</dbReference>
<evidence type="ECO:0000256" key="1">
    <source>
        <dbReference type="ARBA" id="ARBA00011748"/>
    </source>
</evidence>
<dbReference type="GO" id="GO:0021556">
    <property type="term" value="P:central nervous system formation"/>
    <property type="evidence" value="ECO:0007669"/>
    <property type="project" value="TreeGrafter"/>
</dbReference>
<keyword evidence="8" id="KW-1185">Reference proteome</keyword>